<accession>A0A0F9T0N9</accession>
<dbReference type="GO" id="GO:0042586">
    <property type="term" value="F:peptide deformylase activity"/>
    <property type="evidence" value="ECO:0007669"/>
    <property type="project" value="InterPro"/>
</dbReference>
<organism evidence="2">
    <name type="scientific">marine sediment metagenome</name>
    <dbReference type="NCBI Taxonomy" id="412755"/>
    <lineage>
        <taxon>unclassified sequences</taxon>
        <taxon>metagenomes</taxon>
        <taxon>ecological metagenomes</taxon>
    </lineage>
</organism>
<name>A0A0F9T0N9_9ZZZZ</name>
<dbReference type="SUPFAM" id="SSF56420">
    <property type="entry name" value="Peptide deformylase"/>
    <property type="match status" value="1"/>
</dbReference>
<reference evidence="2" key="1">
    <citation type="journal article" date="2015" name="Nature">
        <title>Complex archaea that bridge the gap between prokaryotes and eukaryotes.</title>
        <authorList>
            <person name="Spang A."/>
            <person name="Saw J.H."/>
            <person name="Jorgensen S.L."/>
            <person name="Zaremba-Niedzwiedzka K."/>
            <person name="Martijn J."/>
            <person name="Lind A.E."/>
            <person name="van Eijk R."/>
            <person name="Schleper C."/>
            <person name="Guy L."/>
            <person name="Ettema T.J."/>
        </authorList>
    </citation>
    <scope>NUCLEOTIDE SEQUENCE</scope>
</reference>
<comment type="similarity">
    <text evidence="1">Belongs to the polypeptide deformylase family.</text>
</comment>
<evidence type="ECO:0008006" key="3">
    <source>
        <dbReference type="Google" id="ProtNLM"/>
    </source>
</evidence>
<sequence>MTMIKHPRTQEEWGEVLRETTLEGVGAGNLVSSGWQLLTYPDPFLTKVSEPVTEFDYDLATICEKMHSTMFYRDGIGLSAVQAGILKRIITMKIPETIEENGKTYDTARPYNFINPEIRESVTKRFSFSEGCLSVPGYFENRERSDAVLLRYETIHGDVKVNWFDGLEAFVIQHEIDHLDGKLFIDDLSPLKKKRIGKKIQKTLRKK</sequence>
<dbReference type="PANTHER" id="PTHR10458:SF22">
    <property type="entry name" value="PEPTIDE DEFORMYLASE"/>
    <property type="match status" value="1"/>
</dbReference>
<proteinExistence type="inferred from homology"/>
<dbReference type="NCBIfam" id="NF001159">
    <property type="entry name" value="PRK00150.1-3"/>
    <property type="match status" value="1"/>
</dbReference>
<protein>
    <recommendedName>
        <fullName evidence="3">Peptide deformylase</fullName>
    </recommendedName>
</protein>
<dbReference type="AlphaFoldDB" id="A0A0F9T0N9"/>
<dbReference type="EMBL" id="LAZR01002067">
    <property type="protein sequence ID" value="KKN35048.1"/>
    <property type="molecule type" value="Genomic_DNA"/>
</dbReference>
<dbReference type="InterPro" id="IPR023635">
    <property type="entry name" value="Peptide_deformylase"/>
</dbReference>
<dbReference type="Pfam" id="PF01327">
    <property type="entry name" value="Pep_deformylase"/>
    <property type="match status" value="1"/>
</dbReference>
<evidence type="ECO:0000313" key="2">
    <source>
        <dbReference type="EMBL" id="KKN35048.1"/>
    </source>
</evidence>
<dbReference type="PRINTS" id="PR01576">
    <property type="entry name" value="PDEFORMYLASE"/>
</dbReference>
<gene>
    <name evidence="2" type="ORF">LCGC14_0787590</name>
</gene>
<dbReference type="NCBIfam" id="TIGR00079">
    <property type="entry name" value="pept_deformyl"/>
    <property type="match status" value="1"/>
</dbReference>
<dbReference type="InterPro" id="IPR036821">
    <property type="entry name" value="Peptide_deformylase_sf"/>
</dbReference>
<dbReference type="PIRSF" id="PIRSF004749">
    <property type="entry name" value="Pep_def"/>
    <property type="match status" value="1"/>
</dbReference>
<evidence type="ECO:0000256" key="1">
    <source>
        <dbReference type="ARBA" id="ARBA00010759"/>
    </source>
</evidence>
<dbReference type="CDD" id="cd00487">
    <property type="entry name" value="Pep_deformylase"/>
    <property type="match status" value="1"/>
</dbReference>
<comment type="caution">
    <text evidence="2">The sequence shown here is derived from an EMBL/GenBank/DDBJ whole genome shotgun (WGS) entry which is preliminary data.</text>
</comment>
<dbReference type="HAMAP" id="MF_00163">
    <property type="entry name" value="Pep_deformylase"/>
    <property type="match status" value="1"/>
</dbReference>
<dbReference type="PANTHER" id="PTHR10458">
    <property type="entry name" value="PEPTIDE DEFORMYLASE"/>
    <property type="match status" value="1"/>
</dbReference>
<dbReference type="Gene3D" id="3.90.45.10">
    <property type="entry name" value="Peptide deformylase"/>
    <property type="match status" value="1"/>
</dbReference>